<keyword evidence="6" id="KW-0812">Transmembrane</keyword>
<sequence length="558" mass="59403">MNLSNLKIGHRLGIGFAVILAFTVLIAAVSIWRLKAISDATSQMMAHPHAKERMVSDWYRYIAAGVRRTTAIAKSADPSLGQFFAEDAAATSKGASELQKAVEPLLTGEREKDIYTRIGEKRKAYAAARDAIVKARADGKVDEVERLLQSEFIPAANAYQALVQDLLDEQRHHMDGTAEEVYATYRQGAWVMTALTLFGLGTGCVFAWWLTKGITRPLKQAVGVARSVAEGDLSTEIRSSANDETGELLLALRDMNISLARIVTDVRASTVTIATASSEIASGNQDLSARTEQQASSLEETAASMEQLTSTVRQNADNAQQASDLAVSASDLAKKGGDVVGQVVDTMGSIRDSSRKIVDIISVIDGIAFQTNILALNAAVEAARAGEQGRGFAVVASEVRSLAQRSASAAKEIKELINDSVDKVDTGSALVNAAGETMEAIVESVRGVASLMGEIASASNEQSTGIGHVHEAIAQMEQVTQQNAALVEQAASAAANMHAQADHLTAAVRVFRLEHAAQPVAHHAPLRVVATTPAPLPSRAKRALRVANARSEEGWEEF</sequence>
<dbReference type="SMART" id="SM00283">
    <property type="entry name" value="MA"/>
    <property type="match status" value="1"/>
</dbReference>
<feature type="transmembrane region" description="Helical" evidence="6">
    <location>
        <begin position="12"/>
        <end position="34"/>
    </location>
</feature>
<keyword evidence="2" id="KW-0488">Methylation</keyword>
<dbReference type="PANTHER" id="PTHR43531">
    <property type="entry name" value="PROTEIN ICFG"/>
    <property type="match status" value="1"/>
</dbReference>
<dbReference type="RefSeq" id="WP_088710251.1">
    <property type="nucleotide sequence ID" value="NZ_LSTO01000002.1"/>
</dbReference>
<feature type="domain" description="Methyl-accepting transducer" evidence="7">
    <location>
        <begin position="269"/>
        <end position="498"/>
    </location>
</feature>
<keyword evidence="10" id="KW-1185">Reference proteome</keyword>
<dbReference type="Pfam" id="PF00672">
    <property type="entry name" value="HAMP"/>
    <property type="match status" value="1"/>
</dbReference>
<dbReference type="InterPro" id="IPR051310">
    <property type="entry name" value="MCP_chemotaxis"/>
</dbReference>
<evidence type="ECO:0000313" key="9">
    <source>
        <dbReference type="EMBL" id="OWW18849.1"/>
    </source>
</evidence>
<dbReference type="GO" id="GO:0005886">
    <property type="term" value="C:plasma membrane"/>
    <property type="evidence" value="ECO:0007669"/>
    <property type="project" value="TreeGrafter"/>
</dbReference>
<evidence type="ECO:0000256" key="3">
    <source>
        <dbReference type="ARBA" id="ARBA00029447"/>
    </source>
</evidence>
<dbReference type="Pfam" id="PF00015">
    <property type="entry name" value="MCPsignal"/>
    <property type="match status" value="1"/>
</dbReference>
<dbReference type="SMART" id="SM00304">
    <property type="entry name" value="HAMP"/>
    <property type="match status" value="1"/>
</dbReference>
<dbReference type="FunFam" id="1.10.287.950:FF:000001">
    <property type="entry name" value="Methyl-accepting chemotaxis sensory transducer"/>
    <property type="match status" value="1"/>
</dbReference>
<dbReference type="PROSITE" id="PS50885">
    <property type="entry name" value="HAMP"/>
    <property type="match status" value="1"/>
</dbReference>
<evidence type="ECO:0000256" key="4">
    <source>
        <dbReference type="PROSITE-ProRule" id="PRU00284"/>
    </source>
</evidence>
<accession>A0A254T882</accession>
<dbReference type="GO" id="GO:0004888">
    <property type="term" value="F:transmembrane signaling receptor activity"/>
    <property type="evidence" value="ECO:0007669"/>
    <property type="project" value="InterPro"/>
</dbReference>
<evidence type="ECO:0000256" key="6">
    <source>
        <dbReference type="SAM" id="Phobius"/>
    </source>
</evidence>
<keyword evidence="6" id="KW-1133">Transmembrane helix</keyword>
<dbReference type="CDD" id="cd11386">
    <property type="entry name" value="MCP_signal"/>
    <property type="match status" value="1"/>
</dbReference>
<dbReference type="CDD" id="cd19411">
    <property type="entry name" value="MCP2201-like_sensor"/>
    <property type="match status" value="1"/>
</dbReference>
<dbReference type="PRINTS" id="PR00260">
    <property type="entry name" value="CHEMTRNSDUCR"/>
</dbReference>
<dbReference type="AlphaFoldDB" id="A0A254T882"/>
<keyword evidence="5" id="KW-0175">Coiled coil</keyword>
<dbReference type="Gene3D" id="1.10.287.950">
    <property type="entry name" value="Methyl-accepting chemotaxis protein"/>
    <property type="match status" value="1"/>
</dbReference>
<dbReference type="Proteomes" id="UP000197535">
    <property type="component" value="Unassembled WGS sequence"/>
</dbReference>
<dbReference type="EMBL" id="LSTO01000002">
    <property type="protein sequence ID" value="OWW18849.1"/>
    <property type="molecule type" value="Genomic_DNA"/>
</dbReference>
<evidence type="ECO:0000256" key="2">
    <source>
        <dbReference type="ARBA" id="ARBA00022481"/>
    </source>
</evidence>
<comment type="similarity">
    <text evidence="3">Belongs to the methyl-accepting chemotaxis (MCP) protein family.</text>
</comment>
<dbReference type="OrthoDB" id="5441488at2"/>
<comment type="subcellular location">
    <subcellularLocation>
        <location evidence="1">Membrane</location>
    </subcellularLocation>
</comment>
<organism evidence="9 10">
    <name type="scientific">Noviherbaspirillum denitrificans</name>
    <dbReference type="NCBI Taxonomy" id="1968433"/>
    <lineage>
        <taxon>Bacteria</taxon>
        <taxon>Pseudomonadati</taxon>
        <taxon>Pseudomonadota</taxon>
        <taxon>Betaproteobacteria</taxon>
        <taxon>Burkholderiales</taxon>
        <taxon>Oxalobacteraceae</taxon>
        <taxon>Noviherbaspirillum</taxon>
    </lineage>
</organism>
<dbReference type="InterPro" id="IPR004090">
    <property type="entry name" value="Chemotax_Me-accpt_rcpt"/>
</dbReference>
<evidence type="ECO:0000259" key="8">
    <source>
        <dbReference type="PROSITE" id="PS50885"/>
    </source>
</evidence>
<dbReference type="GO" id="GO:0007165">
    <property type="term" value="P:signal transduction"/>
    <property type="evidence" value="ECO:0007669"/>
    <property type="project" value="UniProtKB-KW"/>
</dbReference>
<keyword evidence="6" id="KW-0472">Membrane</keyword>
<feature type="coiled-coil region" evidence="5">
    <location>
        <begin position="469"/>
        <end position="496"/>
    </location>
</feature>
<comment type="caution">
    <text evidence="9">The sequence shown here is derived from an EMBL/GenBank/DDBJ whole genome shotgun (WGS) entry which is preliminary data.</text>
</comment>
<evidence type="ECO:0008006" key="11">
    <source>
        <dbReference type="Google" id="ProtNLM"/>
    </source>
</evidence>
<evidence type="ECO:0000256" key="5">
    <source>
        <dbReference type="SAM" id="Coils"/>
    </source>
</evidence>
<evidence type="ECO:0000256" key="1">
    <source>
        <dbReference type="ARBA" id="ARBA00004370"/>
    </source>
</evidence>
<dbReference type="InterPro" id="IPR004089">
    <property type="entry name" value="MCPsignal_dom"/>
</dbReference>
<evidence type="ECO:0000259" key="7">
    <source>
        <dbReference type="PROSITE" id="PS50111"/>
    </source>
</evidence>
<keyword evidence="4" id="KW-0807">Transducer</keyword>
<dbReference type="GO" id="GO:0006935">
    <property type="term" value="P:chemotaxis"/>
    <property type="evidence" value="ECO:0007669"/>
    <property type="project" value="InterPro"/>
</dbReference>
<dbReference type="Pfam" id="PF12729">
    <property type="entry name" value="4HB_MCP_1"/>
    <property type="match status" value="1"/>
</dbReference>
<name>A0A254T882_9BURK</name>
<feature type="transmembrane region" description="Helical" evidence="6">
    <location>
        <begin position="189"/>
        <end position="210"/>
    </location>
</feature>
<dbReference type="InterPro" id="IPR047347">
    <property type="entry name" value="YvaQ-like_sensor"/>
</dbReference>
<dbReference type="InterPro" id="IPR024478">
    <property type="entry name" value="HlyB_4HB_MCP"/>
</dbReference>
<dbReference type="SUPFAM" id="SSF58104">
    <property type="entry name" value="Methyl-accepting chemotaxis protein (MCP) signaling domain"/>
    <property type="match status" value="1"/>
</dbReference>
<dbReference type="PROSITE" id="PS50111">
    <property type="entry name" value="CHEMOTAXIS_TRANSDUC_2"/>
    <property type="match status" value="1"/>
</dbReference>
<gene>
    <name evidence="9" type="ORF">AYR66_03995</name>
</gene>
<dbReference type="CDD" id="cd06225">
    <property type="entry name" value="HAMP"/>
    <property type="match status" value="1"/>
</dbReference>
<feature type="domain" description="HAMP" evidence="8">
    <location>
        <begin position="212"/>
        <end position="264"/>
    </location>
</feature>
<protein>
    <recommendedName>
        <fullName evidence="11">Chemotaxis protein</fullName>
    </recommendedName>
</protein>
<dbReference type="InterPro" id="IPR003660">
    <property type="entry name" value="HAMP_dom"/>
</dbReference>
<dbReference type="PANTHER" id="PTHR43531:SF14">
    <property type="entry name" value="METHYL-ACCEPTING CHEMOTAXIS PROTEIN I-RELATED"/>
    <property type="match status" value="1"/>
</dbReference>
<evidence type="ECO:0000313" key="10">
    <source>
        <dbReference type="Proteomes" id="UP000197535"/>
    </source>
</evidence>
<proteinExistence type="inferred from homology"/>
<reference evidence="9 10" key="1">
    <citation type="submission" date="2016-02" db="EMBL/GenBank/DDBJ databases">
        <authorList>
            <person name="Wen L."/>
            <person name="He K."/>
            <person name="Yang H."/>
        </authorList>
    </citation>
    <scope>NUCLEOTIDE SEQUENCE [LARGE SCALE GENOMIC DNA]</scope>
    <source>
        <strain evidence="9 10">TSA40</strain>
    </source>
</reference>